<feature type="domain" description="Bacterial alpha-L-rhamnosidase N-terminal" evidence="6">
    <location>
        <begin position="146"/>
        <end position="320"/>
    </location>
</feature>
<sequence length="1296" mass="145299">MAVSIAQVSFEHHREAIGIGEAEPRISWRFDGNAVNWEQSSYELEVRRKNNDTVEAYTVESADSLLNPWPGNPLSSSKAATVRVKAFGQEGQTSTPWSDWVTVETGLLSDDDWAGATPISAKRSYNASAAKRPVYFRKGFSVDGEAISTARLYITALGLYEAEINGERVGDHVLAPGWQSYNHRHVYDTYDVTDLVKDGDNAIGVVVGEGWFSGRLFIFAPRTLERNFYGDDVGVISLLVVTLENGKVIKVPTDSSWKPSVGPITDSQIYDGEIYDSRLEEDIKYWSTASFDSKDWWSTSELPALKGKLSSPDGPPVRRIEERRPERIWKSPSGKTLVDFGQNLVGWIRLRVGGSSGINVTVYHAEILQEGELDRGPLRSAKARDTFILNGEGIQTLEPHFTYHGFQYAQVDGWPEGEPLNKTSITAIVIHSDMEETGWLETSNPLLNQLHHNTRWSMKGNFLTIPTDCPQRDERMGWTGDALAFGPTANFLYDCSGFWKGWHRDVWADMQLNDTMIVPYIVPIIPPDRPISPEGGIKLAPTAIWGDIAISGPWQIWQTWGDVDMLADQYLQSKAWLDIGIDRDNTGLWNKTGYQWGDWLDPLAPESAPGNATTARHLVADAYLIGMTDIMVNMSQALGNTSAANDYRKQGSDLRKAFESTWLRDGKMANKTQTAYSLGIYFDLFRDAKDLEAAGDTLRDIIEDNDYKVGTGFAGTWNLGHTLSKIGAADDFYKMLLQTEIPSWLYQVAQNATTTWERWDSLLRNGTTNGSGMTSFNHYAVGSVSDWMHRNIGGLSAAAPGWKTIKIAPVPGGGITHSKARFISGYGEVKVHWWFEDNKEKTLQHRNGFHLNAWVPPNSDAIITLPGSGKTIVTVSAPALLNEFAIGLAGEAGTWVFTQIISTASGGSDTEKIRRDISRAVKEIREFKEAVDNLSRRLSDALLQLRSDSLKESLTKIETMYDTIADIMETAISLPEELSEKERRKEIWAIQARIEDRLKTYSSEIPGILDRINDFLTEDGKNAFLRQAAQHAFDSSTDIISYYAKTKTLVLGYWVAVVKGISLLQMAYDAPNVEFCEGKLTIQRQKDELERQERVFRSVVGENTIKLAESLLVGRRALVSFLSDEGFRIGRPITMMQFALSGIGMRRLVVDRSSQAADHQSTEWWVMLNYRTQENACVNSSHAIKFRECRSSEYLPRVESRVSTVKDDESRTTGSILWHVKPVSIGSDRYTIRGAAHNFSMFLQQAFQLMSGAHTHYRPRDVRPRPPGKYLATRNWLEYEDNASLGDASFRFQIRP</sequence>
<dbReference type="GO" id="GO:0005975">
    <property type="term" value="P:carbohydrate metabolic process"/>
    <property type="evidence" value="ECO:0007669"/>
    <property type="project" value="InterPro"/>
</dbReference>
<evidence type="ECO:0000259" key="7">
    <source>
        <dbReference type="Pfam" id="PF17389"/>
    </source>
</evidence>
<dbReference type="PANTHER" id="PTHR33307:SF6">
    <property type="entry name" value="ALPHA-RHAMNOSIDASE (EUROFUNG)-RELATED"/>
    <property type="match status" value="1"/>
</dbReference>
<name>A0A8H4LHL6_9HYPO</name>
<dbReference type="InterPro" id="IPR013737">
    <property type="entry name" value="Bac_rhamnosid_N"/>
</dbReference>
<dbReference type="InterPro" id="IPR035396">
    <property type="entry name" value="Bac_rhamnosid6H"/>
</dbReference>
<evidence type="ECO:0000259" key="6">
    <source>
        <dbReference type="Pfam" id="PF08531"/>
    </source>
</evidence>
<dbReference type="Gene3D" id="2.60.40.10">
    <property type="entry name" value="Immunoglobulins"/>
    <property type="match status" value="1"/>
</dbReference>
<comment type="caution">
    <text evidence="9">The sequence shown here is derived from an EMBL/GenBank/DDBJ whole genome shotgun (WGS) entry which is preliminary data.</text>
</comment>
<dbReference type="InterPro" id="IPR008928">
    <property type="entry name" value="6-hairpin_glycosidase_sf"/>
</dbReference>
<feature type="domain" description="Alpha-L-rhamnosidase C-terminal" evidence="8">
    <location>
        <begin position="794"/>
        <end position="874"/>
    </location>
</feature>
<dbReference type="EC" id="3.2.1.40" evidence="2"/>
<dbReference type="Proteomes" id="UP000554235">
    <property type="component" value="Unassembled WGS sequence"/>
</dbReference>
<keyword evidence="4" id="KW-0175">Coiled coil</keyword>
<dbReference type="InterPro" id="IPR012341">
    <property type="entry name" value="6hp_glycosidase-like_sf"/>
</dbReference>
<evidence type="ECO:0000259" key="5">
    <source>
        <dbReference type="Pfam" id="PF05592"/>
    </source>
</evidence>
<reference evidence="9 10" key="1">
    <citation type="submission" date="2020-01" db="EMBL/GenBank/DDBJ databases">
        <title>Identification and distribution of gene clusters putatively required for synthesis of sphingolipid metabolism inhibitors in phylogenetically diverse species of the filamentous fungus Fusarium.</title>
        <authorList>
            <person name="Kim H.-S."/>
            <person name="Busman M."/>
            <person name="Brown D.W."/>
            <person name="Divon H."/>
            <person name="Uhlig S."/>
            <person name="Proctor R.H."/>
        </authorList>
    </citation>
    <scope>NUCLEOTIDE SEQUENCE [LARGE SCALE GENOMIC DNA]</scope>
    <source>
        <strain evidence="9 10">NRRL 20459</strain>
    </source>
</reference>
<dbReference type="Pfam" id="PF17389">
    <property type="entry name" value="Bac_rhamnosid6H"/>
    <property type="match status" value="1"/>
</dbReference>
<dbReference type="OrthoDB" id="10036721at2759"/>
<proteinExistence type="predicted"/>
<comment type="catalytic activity">
    <reaction evidence="1">
        <text>Hydrolysis of terminal non-reducing alpha-L-rhamnose residues in alpha-L-rhamnosides.</text>
        <dbReference type="EC" id="3.2.1.40"/>
    </reaction>
</comment>
<dbReference type="EMBL" id="JAADYS010000544">
    <property type="protein sequence ID" value="KAF4468906.1"/>
    <property type="molecule type" value="Genomic_DNA"/>
</dbReference>
<dbReference type="Pfam" id="PF17390">
    <property type="entry name" value="Bac_rhamnosid_C"/>
    <property type="match status" value="1"/>
</dbReference>
<dbReference type="Pfam" id="PF05592">
    <property type="entry name" value="Bac_rhamnosid"/>
    <property type="match status" value="1"/>
</dbReference>
<evidence type="ECO:0000313" key="10">
    <source>
        <dbReference type="Proteomes" id="UP000554235"/>
    </source>
</evidence>
<evidence type="ECO:0000256" key="2">
    <source>
        <dbReference type="ARBA" id="ARBA00012652"/>
    </source>
</evidence>
<gene>
    <name evidence="9" type="ORF">FALBO_4195</name>
</gene>
<dbReference type="InterPro" id="IPR013783">
    <property type="entry name" value="Ig-like_fold"/>
</dbReference>
<dbReference type="SUPFAM" id="SSF48208">
    <property type="entry name" value="Six-hairpin glycosidases"/>
    <property type="match status" value="1"/>
</dbReference>
<dbReference type="Pfam" id="PF08531">
    <property type="entry name" value="Bac_rhamnosid_N"/>
    <property type="match status" value="1"/>
</dbReference>
<dbReference type="GO" id="GO:0030596">
    <property type="term" value="F:alpha-L-rhamnosidase activity"/>
    <property type="evidence" value="ECO:0007669"/>
    <property type="project" value="UniProtKB-EC"/>
</dbReference>
<evidence type="ECO:0000256" key="3">
    <source>
        <dbReference type="ARBA" id="ARBA00022801"/>
    </source>
</evidence>
<dbReference type="Gene3D" id="1.50.10.10">
    <property type="match status" value="1"/>
</dbReference>
<keyword evidence="10" id="KW-1185">Reference proteome</keyword>
<keyword evidence="3" id="KW-0378">Hydrolase</keyword>
<evidence type="ECO:0000313" key="9">
    <source>
        <dbReference type="EMBL" id="KAF4468906.1"/>
    </source>
</evidence>
<organism evidence="9 10">
    <name type="scientific">Fusarium albosuccineum</name>
    <dbReference type="NCBI Taxonomy" id="1237068"/>
    <lineage>
        <taxon>Eukaryota</taxon>
        <taxon>Fungi</taxon>
        <taxon>Dikarya</taxon>
        <taxon>Ascomycota</taxon>
        <taxon>Pezizomycotina</taxon>
        <taxon>Sordariomycetes</taxon>
        <taxon>Hypocreomycetidae</taxon>
        <taxon>Hypocreales</taxon>
        <taxon>Nectriaceae</taxon>
        <taxon>Fusarium</taxon>
        <taxon>Fusarium decemcellulare species complex</taxon>
    </lineage>
</organism>
<feature type="domain" description="Alpha-L-rhamnosidase six-hairpin glycosidase" evidence="7">
    <location>
        <begin position="435"/>
        <end position="792"/>
    </location>
</feature>
<accession>A0A8H4LHL6</accession>
<dbReference type="InterPro" id="IPR016007">
    <property type="entry name" value="Alpha_rhamnosid"/>
</dbReference>
<dbReference type="PANTHER" id="PTHR33307">
    <property type="entry name" value="ALPHA-RHAMNOSIDASE (EUROFUNG)"/>
    <property type="match status" value="1"/>
</dbReference>
<evidence type="ECO:0000256" key="4">
    <source>
        <dbReference type="SAM" id="Coils"/>
    </source>
</evidence>
<protein>
    <recommendedName>
        <fullName evidence="2">alpha-L-rhamnosidase</fullName>
        <ecNumber evidence="2">3.2.1.40</ecNumber>
    </recommendedName>
</protein>
<dbReference type="Gene3D" id="2.60.420.10">
    <property type="entry name" value="Maltose phosphorylase, domain 3"/>
    <property type="match status" value="1"/>
</dbReference>
<feature type="coiled-coil region" evidence="4">
    <location>
        <begin position="917"/>
        <end position="944"/>
    </location>
</feature>
<feature type="domain" description="Alpha-L-rhamnosidase concanavalin-like" evidence="5">
    <location>
        <begin position="331"/>
        <end position="431"/>
    </location>
</feature>
<dbReference type="InterPro" id="IPR035398">
    <property type="entry name" value="Bac_rhamnosid_C"/>
</dbReference>
<dbReference type="Pfam" id="PF25788">
    <property type="entry name" value="Ig_Rha78A_N"/>
    <property type="match status" value="1"/>
</dbReference>
<dbReference type="Gene3D" id="2.60.120.260">
    <property type="entry name" value="Galactose-binding domain-like"/>
    <property type="match status" value="2"/>
</dbReference>
<evidence type="ECO:0000259" key="8">
    <source>
        <dbReference type="Pfam" id="PF17390"/>
    </source>
</evidence>
<dbReference type="InterPro" id="IPR008902">
    <property type="entry name" value="Rhamnosid_concanavalin"/>
</dbReference>
<evidence type="ECO:0000256" key="1">
    <source>
        <dbReference type="ARBA" id="ARBA00001445"/>
    </source>
</evidence>